<dbReference type="Proteomes" id="UP001165060">
    <property type="component" value="Unassembled WGS sequence"/>
</dbReference>
<feature type="compositionally biased region" description="Low complexity" evidence="1">
    <location>
        <begin position="14"/>
        <end position="27"/>
    </location>
</feature>
<dbReference type="EMBL" id="BRYB01003351">
    <property type="protein sequence ID" value="GMI35180.1"/>
    <property type="molecule type" value="Genomic_DNA"/>
</dbReference>
<comment type="caution">
    <text evidence="2">The sequence shown here is derived from an EMBL/GenBank/DDBJ whole genome shotgun (WGS) entry which is preliminary data.</text>
</comment>
<gene>
    <name evidence="2" type="ORF">TeGR_g13672</name>
</gene>
<feature type="region of interest" description="Disordered" evidence="1">
    <location>
        <begin position="1"/>
        <end position="89"/>
    </location>
</feature>
<feature type="region of interest" description="Disordered" evidence="1">
    <location>
        <begin position="160"/>
        <end position="184"/>
    </location>
</feature>
<sequence length="184" mass="18249">MANGAPGAADLRSSRLSSHASRLSSHAIGPRAPELPRSQIARLEQNSTFSKPATVNFRRGPVRNSGGEYRVAGQAATSQARSGNAADKKISHLFAEPVAPPAPKPAVEAGGSGGGMAVPLAILAGTGAIGALAYAQGLTSLSPGGGGGVMGGMMGGGGAGGAVVATSARSDQTRQPLWLQRDRS</sequence>
<protein>
    <submittedName>
        <fullName evidence="2">Uncharacterized protein</fullName>
    </submittedName>
</protein>
<name>A0ABQ6MXY1_9STRA</name>
<evidence type="ECO:0000256" key="1">
    <source>
        <dbReference type="SAM" id="MobiDB-lite"/>
    </source>
</evidence>
<evidence type="ECO:0000313" key="2">
    <source>
        <dbReference type="EMBL" id="GMI35180.1"/>
    </source>
</evidence>
<proteinExistence type="predicted"/>
<organism evidence="2 3">
    <name type="scientific">Tetraparma gracilis</name>
    <dbReference type="NCBI Taxonomy" id="2962635"/>
    <lineage>
        <taxon>Eukaryota</taxon>
        <taxon>Sar</taxon>
        <taxon>Stramenopiles</taxon>
        <taxon>Ochrophyta</taxon>
        <taxon>Bolidophyceae</taxon>
        <taxon>Parmales</taxon>
        <taxon>Triparmaceae</taxon>
        <taxon>Tetraparma</taxon>
    </lineage>
</organism>
<feature type="compositionally biased region" description="Polar residues" evidence="1">
    <location>
        <begin position="44"/>
        <end position="53"/>
    </location>
</feature>
<evidence type="ECO:0000313" key="3">
    <source>
        <dbReference type="Proteomes" id="UP001165060"/>
    </source>
</evidence>
<keyword evidence="3" id="KW-1185">Reference proteome</keyword>
<accession>A0ABQ6MXY1</accession>
<reference evidence="2 3" key="1">
    <citation type="journal article" date="2023" name="Commun. Biol.">
        <title>Genome analysis of Parmales, the sister group of diatoms, reveals the evolutionary specialization of diatoms from phago-mixotrophs to photoautotrophs.</title>
        <authorList>
            <person name="Ban H."/>
            <person name="Sato S."/>
            <person name="Yoshikawa S."/>
            <person name="Yamada K."/>
            <person name="Nakamura Y."/>
            <person name="Ichinomiya M."/>
            <person name="Sato N."/>
            <person name="Blanc-Mathieu R."/>
            <person name="Endo H."/>
            <person name="Kuwata A."/>
            <person name="Ogata H."/>
        </authorList>
    </citation>
    <scope>NUCLEOTIDE SEQUENCE [LARGE SCALE GENOMIC DNA]</scope>
</reference>